<evidence type="ECO:0000259" key="3">
    <source>
        <dbReference type="Pfam" id="PF20737"/>
    </source>
</evidence>
<protein>
    <recommendedName>
        <fullName evidence="6">Non-reducing end beta-L-arabinofuranosidase</fullName>
    </recommendedName>
</protein>
<evidence type="ECO:0008006" key="6">
    <source>
        <dbReference type="Google" id="ProtNLM"/>
    </source>
</evidence>
<dbReference type="InterPro" id="IPR049049">
    <property type="entry name" value="Beta-AFase-like_GH127_C"/>
</dbReference>
<accession>A0AAN9UKI8</accession>
<dbReference type="Proteomes" id="UP001320420">
    <property type="component" value="Unassembled WGS sequence"/>
</dbReference>
<dbReference type="InterPro" id="IPR012878">
    <property type="entry name" value="Beta-AFase-like_GH127_cat"/>
</dbReference>
<dbReference type="GO" id="GO:0005975">
    <property type="term" value="P:carbohydrate metabolic process"/>
    <property type="evidence" value="ECO:0007669"/>
    <property type="project" value="InterPro"/>
</dbReference>
<evidence type="ECO:0000313" key="4">
    <source>
        <dbReference type="EMBL" id="KAK7749173.1"/>
    </source>
</evidence>
<feature type="domain" description="Non-reducing end beta-L-arabinofuranosidase-like GH127 middle" evidence="2">
    <location>
        <begin position="485"/>
        <end position="553"/>
    </location>
</feature>
<sequence length="756" mass="83976">MSHPQTHFAQTRFHGPSVLRDRRRTFARVGVKAQLKQLRATGRYDCFDLRWQPVYDEHRVKWPAPAPVFWDSDVAKWLEGACYLLHDAYDPEVDAAVRHVAGLIRGAQHPDGYLNVYFSVVKPGERWTNIRDQHELYNAGHLIEAALAHSRYYKTDFLLRVVERYVRHIRTVIGPGPGQKHAYPGHPEIELALLRLHAATGSEDAYALARYFVEERGNPRGQDGLHFYDWERRQRGDSPWKRPDAYPTADDHWYNQCHAPILEQPTVEGHAVRAMYLLTGVADLLCLDKLGVRAYHDDEDNSNRNDGECRAVTTATTTKAKKDRYFEALTRLWDDMVDKKMYLTGGIGACWGWEGFGRDYFLPAGSDEGGCYNETCASIGVVLLAERLLHLDLDARYADVLELCLYNNVLTGASLDGTAFTYVNQLASSDDQPSRREDWFEVSCCPPNLMRLFGCLGGYLWDYGAGDGNSSGEEDGGSSANAAFVNVHLYTTAVVTFEVGGGEGQGGQTVALEQKSDWPWDGNVSFHLKAPSSVETTIRLRIPGWAKGDYTLSPSPSSTTTTTPTTTTLEKGYLTLPPSYTAAHPSFTLRVGGFAPRHVAPHPYTGQRTLALARGPLVYCAEDADNPWAPPHFRDVLVSAASPVAEEARALRLRVDAARWDCSGKTGDAAVREPGQVEAEVEVEDRYVALRTEAWVRDMSAWRAKRAGAGPGLSVSEGGDGDGVVDGEKKELVLIPYYLRANRGGKGHMRVGLLRK</sequence>
<name>A0AAN9UKI8_9PEZI</name>
<keyword evidence="5" id="KW-1185">Reference proteome</keyword>
<feature type="domain" description="Non-reducing end beta-L-arabinofuranosidase-like GH127 C-terminal" evidence="3">
    <location>
        <begin position="607"/>
        <end position="751"/>
    </location>
</feature>
<dbReference type="AlphaFoldDB" id="A0AAN9UKI8"/>
<feature type="domain" description="Non-reducing end beta-L-arabinofuranosidase-like GH127 catalytic" evidence="1">
    <location>
        <begin position="17"/>
        <end position="453"/>
    </location>
</feature>
<dbReference type="Pfam" id="PF07944">
    <property type="entry name" value="Beta-AFase-like_GH127_cat"/>
    <property type="match status" value="1"/>
</dbReference>
<evidence type="ECO:0000313" key="5">
    <source>
        <dbReference type="Proteomes" id="UP001320420"/>
    </source>
</evidence>
<evidence type="ECO:0000259" key="2">
    <source>
        <dbReference type="Pfam" id="PF20736"/>
    </source>
</evidence>
<gene>
    <name evidence="4" type="ORF">SLS62_008354</name>
</gene>
<evidence type="ECO:0000259" key="1">
    <source>
        <dbReference type="Pfam" id="PF07944"/>
    </source>
</evidence>
<proteinExistence type="predicted"/>
<dbReference type="InterPro" id="IPR008928">
    <property type="entry name" value="6-hairpin_glycosidase_sf"/>
</dbReference>
<dbReference type="Pfam" id="PF20737">
    <property type="entry name" value="Glyco_hydro127C"/>
    <property type="match status" value="1"/>
</dbReference>
<comment type="caution">
    <text evidence="4">The sequence shown here is derived from an EMBL/GenBank/DDBJ whole genome shotgun (WGS) entry which is preliminary data.</text>
</comment>
<dbReference type="EMBL" id="JAKJXP020000077">
    <property type="protein sequence ID" value="KAK7749173.1"/>
    <property type="molecule type" value="Genomic_DNA"/>
</dbReference>
<dbReference type="InterPro" id="IPR049174">
    <property type="entry name" value="Beta-AFase-like"/>
</dbReference>
<dbReference type="PANTHER" id="PTHR43465:SF2">
    <property type="entry name" value="DUF1680 DOMAIN PROTEIN (AFU_ORTHOLOGUE AFUA_1G08910)"/>
    <property type="match status" value="1"/>
</dbReference>
<organism evidence="4 5">
    <name type="scientific">Diatrype stigma</name>
    <dbReference type="NCBI Taxonomy" id="117547"/>
    <lineage>
        <taxon>Eukaryota</taxon>
        <taxon>Fungi</taxon>
        <taxon>Dikarya</taxon>
        <taxon>Ascomycota</taxon>
        <taxon>Pezizomycotina</taxon>
        <taxon>Sordariomycetes</taxon>
        <taxon>Xylariomycetidae</taxon>
        <taxon>Xylariales</taxon>
        <taxon>Diatrypaceae</taxon>
        <taxon>Diatrype</taxon>
    </lineage>
</organism>
<dbReference type="Pfam" id="PF20736">
    <property type="entry name" value="Glyco_hydro127M"/>
    <property type="match status" value="1"/>
</dbReference>
<reference evidence="4 5" key="1">
    <citation type="submission" date="2024-02" db="EMBL/GenBank/DDBJ databases">
        <title>De novo assembly and annotation of 12 fungi associated with fruit tree decline syndrome in Ontario, Canada.</title>
        <authorList>
            <person name="Sulman M."/>
            <person name="Ellouze W."/>
            <person name="Ilyukhin E."/>
        </authorList>
    </citation>
    <scope>NUCLEOTIDE SEQUENCE [LARGE SCALE GENOMIC DNA]</scope>
    <source>
        <strain evidence="4 5">M11/M66-122</strain>
    </source>
</reference>
<dbReference type="SUPFAM" id="SSF48208">
    <property type="entry name" value="Six-hairpin glycosidases"/>
    <property type="match status" value="1"/>
</dbReference>
<dbReference type="PANTHER" id="PTHR43465">
    <property type="entry name" value="DUF1680 DOMAIN PROTEIN (AFU_ORTHOLOGUE AFUA_1G08910)"/>
    <property type="match status" value="1"/>
</dbReference>
<dbReference type="InterPro" id="IPR049046">
    <property type="entry name" value="Beta-AFase-like_GH127_middle"/>
</dbReference>